<evidence type="ECO:0008006" key="4">
    <source>
        <dbReference type="Google" id="ProtNLM"/>
    </source>
</evidence>
<comment type="caution">
    <text evidence="2">The sequence shown here is derived from an EMBL/GenBank/DDBJ whole genome shotgun (WGS) entry which is preliminary data.</text>
</comment>
<protein>
    <recommendedName>
        <fullName evidence="4">RWP-RK domain-containing protein</fullName>
    </recommendedName>
</protein>
<evidence type="ECO:0000313" key="2">
    <source>
        <dbReference type="EMBL" id="KAF3488175.1"/>
    </source>
</evidence>
<evidence type="ECO:0000313" key="3">
    <source>
        <dbReference type="Proteomes" id="UP000712600"/>
    </source>
</evidence>
<proteinExistence type="predicted"/>
<dbReference type="EMBL" id="QGKX02002183">
    <property type="protein sequence ID" value="KAF3488175.1"/>
    <property type="molecule type" value="Genomic_DNA"/>
</dbReference>
<dbReference type="AlphaFoldDB" id="A0A8S9MVX7"/>
<name>A0A8S9MVX7_BRACR</name>
<sequence length="281" mass="31199">MCDPDDDDSARNGVTPPASTRRSREILMDVDDLDLDGPWPLDQIPYLSSSNRMISPIFVSSSSEQPCSPLWAFSDCGVNGNHATNGGYDGDKISSASGVSSFRLADYPLFLPYASSSVAETTTEKHNGFNFPSPLMSLVPSENADNYCVIKERMTQALRYFKESTEQHVLAQVWAPVRKNGRDLLTTLGQPFVLNPNGNGLNQYRMISLTYMFSVDSDCDFELGLPGRVFRQKLPEWTPNVQYYSSKEFSRLDHALHYNVRGTLALPVFNPSGESCIGVVQ</sequence>
<evidence type="ECO:0000256" key="1">
    <source>
        <dbReference type="SAM" id="MobiDB-lite"/>
    </source>
</evidence>
<organism evidence="2 3">
    <name type="scientific">Brassica cretica</name>
    <name type="common">Mustard</name>
    <dbReference type="NCBI Taxonomy" id="69181"/>
    <lineage>
        <taxon>Eukaryota</taxon>
        <taxon>Viridiplantae</taxon>
        <taxon>Streptophyta</taxon>
        <taxon>Embryophyta</taxon>
        <taxon>Tracheophyta</taxon>
        <taxon>Spermatophyta</taxon>
        <taxon>Magnoliopsida</taxon>
        <taxon>eudicotyledons</taxon>
        <taxon>Gunneridae</taxon>
        <taxon>Pentapetalae</taxon>
        <taxon>rosids</taxon>
        <taxon>malvids</taxon>
        <taxon>Brassicales</taxon>
        <taxon>Brassicaceae</taxon>
        <taxon>Brassiceae</taxon>
        <taxon>Brassica</taxon>
    </lineage>
</organism>
<gene>
    <name evidence="2" type="ORF">F2Q69_00057300</name>
</gene>
<accession>A0A8S9MVX7</accession>
<dbReference type="PANTHER" id="PTHR32002">
    <property type="entry name" value="PROTEIN NLP8"/>
    <property type="match status" value="1"/>
</dbReference>
<dbReference type="PANTHER" id="PTHR32002:SF59">
    <property type="entry name" value="RWP-RK DOMAIN-CONTAINING PROTEIN"/>
    <property type="match status" value="1"/>
</dbReference>
<feature type="region of interest" description="Disordered" evidence="1">
    <location>
        <begin position="1"/>
        <end position="25"/>
    </location>
</feature>
<dbReference type="Proteomes" id="UP000712600">
    <property type="component" value="Unassembled WGS sequence"/>
</dbReference>
<dbReference type="InterPro" id="IPR045012">
    <property type="entry name" value="NLP"/>
</dbReference>
<dbReference type="GO" id="GO:0003700">
    <property type="term" value="F:DNA-binding transcription factor activity"/>
    <property type="evidence" value="ECO:0007669"/>
    <property type="project" value="InterPro"/>
</dbReference>
<reference evidence="2" key="1">
    <citation type="submission" date="2019-12" db="EMBL/GenBank/DDBJ databases">
        <title>Genome sequencing and annotation of Brassica cretica.</title>
        <authorList>
            <person name="Studholme D.J."/>
            <person name="Sarris P."/>
        </authorList>
    </citation>
    <scope>NUCLEOTIDE SEQUENCE</scope>
    <source>
        <strain evidence="2">PFS-109/04</strain>
        <tissue evidence="2">Leaf</tissue>
    </source>
</reference>